<dbReference type="AlphaFoldDB" id="A0AA86TUN3"/>
<gene>
    <name evidence="2" type="ORF">HINF_LOCUS16996</name>
    <name evidence="3" type="ORF">HINF_LOCUS67508</name>
</gene>
<evidence type="ECO:0000313" key="4">
    <source>
        <dbReference type="Proteomes" id="UP001642409"/>
    </source>
</evidence>
<comment type="caution">
    <text evidence="2">The sequence shown here is derived from an EMBL/GenBank/DDBJ whole genome shotgun (WGS) entry which is preliminary data.</text>
</comment>
<reference evidence="3 4" key="2">
    <citation type="submission" date="2024-07" db="EMBL/GenBank/DDBJ databases">
        <authorList>
            <person name="Akdeniz Z."/>
        </authorList>
    </citation>
    <scope>NUCLEOTIDE SEQUENCE [LARGE SCALE GENOMIC DNA]</scope>
</reference>
<feature type="coiled-coil region" evidence="1">
    <location>
        <begin position="299"/>
        <end position="373"/>
    </location>
</feature>
<evidence type="ECO:0000313" key="3">
    <source>
        <dbReference type="EMBL" id="CAL6094521.1"/>
    </source>
</evidence>
<organism evidence="2">
    <name type="scientific">Hexamita inflata</name>
    <dbReference type="NCBI Taxonomy" id="28002"/>
    <lineage>
        <taxon>Eukaryota</taxon>
        <taxon>Metamonada</taxon>
        <taxon>Diplomonadida</taxon>
        <taxon>Hexamitidae</taxon>
        <taxon>Hexamitinae</taxon>
        <taxon>Hexamita</taxon>
    </lineage>
</organism>
<evidence type="ECO:0000256" key="1">
    <source>
        <dbReference type="SAM" id="Coils"/>
    </source>
</evidence>
<protein>
    <submittedName>
        <fullName evidence="3">Hypothetical_protein</fullName>
    </submittedName>
</protein>
<evidence type="ECO:0000313" key="2">
    <source>
        <dbReference type="EMBL" id="CAI9929351.1"/>
    </source>
</evidence>
<sequence>MKHNFDYSSFIKTRQMSNNQILVVMMKCNLDYSSFIQSNNMSSSEIINAASKSDLSLQEKQQLLSKYTDVKLEQKEINSALIKREYEKTSERVVQFINNKHNEIAIELAFKEVLLQQEKNGNKNTTEQIQELKMRIQELQRINAEQKIEYEQKISECQQKYDEELIKCKNEVEAQKKEYQQDLQKEYEKYKTEIEQLKQANCDFDKFNQNIQNQLKQRISDQTIDVNDSIANQLQMECELLKQQLIEEKQANDEQNTMLQQLVKHQSQRNTDIQKQLTEEKTQRLIFFKQLQQKQSEITKQLEQNIKDQATRIIHLENENLQLQSTLSTLKQQIEKLNVQELQQCIETQKIQLEIKQQNIEQLKEEIDTINVNQLQDKQIEKVLTILKVVDVSQ</sequence>
<keyword evidence="4" id="KW-1185">Reference proteome</keyword>
<dbReference type="Proteomes" id="UP001642409">
    <property type="component" value="Unassembled WGS sequence"/>
</dbReference>
<dbReference type="EMBL" id="CAXDID020000467">
    <property type="protein sequence ID" value="CAL6094521.1"/>
    <property type="molecule type" value="Genomic_DNA"/>
</dbReference>
<feature type="coiled-coil region" evidence="1">
    <location>
        <begin position="72"/>
        <end position="251"/>
    </location>
</feature>
<reference evidence="2" key="1">
    <citation type="submission" date="2023-06" db="EMBL/GenBank/DDBJ databases">
        <authorList>
            <person name="Kurt Z."/>
        </authorList>
    </citation>
    <scope>NUCLEOTIDE SEQUENCE</scope>
</reference>
<proteinExistence type="predicted"/>
<accession>A0AA86TUN3</accession>
<dbReference type="EMBL" id="CATOUU010000434">
    <property type="protein sequence ID" value="CAI9929351.1"/>
    <property type="molecule type" value="Genomic_DNA"/>
</dbReference>
<name>A0AA86TUN3_9EUKA</name>
<keyword evidence="1" id="KW-0175">Coiled coil</keyword>